<dbReference type="PANTHER" id="PTHR10961">
    <property type="entry name" value="PEROXISOMAL SARCOSINE OXIDASE"/>
    <property type="match status" value="1"/>
</dbReference>
<keyword evidence="4" id="KW-0560">Oxidoreductase</keyword>
<proteinExistence type="predicted"/>
<keyword evidence="3" id="KW-0274">FAD</keyword>
<sequence length="111" mass="12918">MADRPFVDKKLCWFADTRDSDFCIDFLPQTDRSVIVLSGDSCHGFKMMPVFGKWVVDLLEAGKQQEPRWQWRNVEPGQEDSLDDSVSWRIGKSRELSDLARKKARLEQARL</sequence>
<evidence type="ECO:0008006" key="7">
    <source>
        <dbReference type="Google" id="ProtNLM"/>
    </source>
</evidence>
<dbReference type="PANTHER" id="PTHR10961:SF26">
    <property type="entry name" value="L-SACCHAROPINE OXIDASE"/>
    <property type="match status" value="1"/>
</dbReference>
<dbReference type="GO" id="GO:0050660">
    <property type="term" value="F:flavin adenine dinucleotide binding"/>
    <property type="evidence" value="ECO:0007669"/>
    <property type="project" value="InterPro"/>
</dbReference>
<gene>
    <name evidence="5" type="ORF">HRR80_009269</name>
</gene>
<protein>
    <recommendedName>
        <fullName evidence="7">FAD dependent oxidoreductase domain-containing protein</fullName>
    </recommendedName>
</protein>
<organism evidence="5 6">
    <name type="scientific">Exophiala dermatitidis</name>
    <name type="common">Black yeast-like fungus</name>
    <name type="synonym">Wangiella dermatitidis</name>
    <dbReference type="NCBI Taxonomy" id="5970"/>
    <lineage>
        <taxon>Eukaryota</taxon>
        <taxon>Fungi</taxon>
        <taxon>Dikarya</taxon>
        <taxon>Ascomycota</taxon>
        <taxon>Pezizomycotina</taxon>
        <taxon>Eurotiomycetes</taxon>
        <taxon>Chaetothyriomycetidae</taxon>
        <taxon>Chaetothyriales</taxon>
        <taxon>Herpotrichiellaceae</taxon>
        <taxon>Exophiala</taxon>
    </lineage>
</organism>
<evidence type="ECO:0000313" key="5">
    <source>
        <dbReference type="EMBL" id="KAJ8986679.1"/>
    </source>
</evidence>
<evidence type="ECO:0000256" key="1">
    <source>
        <dbReference type="ARBA" id="ARBA00001974"/>
    </source>
</evidence>
<dbReference type="GO" id="GO:0051698">
    <property type="term" value="F:saccharopine oxidase activity"/>
    <property type="evidence" value="ECO:0007669"/>
    <property type="project" value="TreeGrafter"/>
</dbReference>
<comment type="cofactor">
    <cofactor evidence="1">
        <name>FAD</name>
        <dbReference type="ChEBI" id="CHEBI:57692"/>
    </cofactor>
</comment>
<comment type="caution">
    <text evidence="5">The sequence shown here is derived from an EMBL/GenBank/DDBJ whole genome shotgun (WGS) entry which is preliminary data.</text>
</comment>
<dbReference type="Proteomes" id="UP001161757">
    <property type="component" value="Unassembled WGS sequence"/>
</dbReference>
<name>A0AAN6EL97_EXODE</name>
<dbReference type="EMBL" id="JAJGCB010000033">
    <property type="protein sequence ID" value="KAJ8986679.1"/>
    <property type="molecule type" value="Genomic_DNA"/>
</dbReference>
<dbReference type="InterPro" id="IPR036188">
    <property type="entry name" value="FAD/NAD-bd_sf"/>
</dbReference>
<evidence type="ECO:0000256" key="2">
    <source>
        <dbReference type="ARBA" id="ARBA00022630"/>
    </source>
</evidence>
<evidence type="ECO:0000313" key="6">
    <source>
        <dbReference type="Proteomes" id="UP001161757"/>
    </source>
</evidence>
<evidence type="ECO:0000256" key="4">
    <source>
        <dbReference type="ARBA" id="ARBA00023002"/>
    </source>
</evidence>
<dbReference type="GO" id="GO:0008115">
    <property type="term" value="F:sarcosine oxidase activity"/>
    <property type="evidence" value="ECO:0007669"/>
    <property type="project" value="TreeGrafter"/>
</dbReference>
<dbReference type="InterPro" id="IPR045170">
    <property type="entry name" value="MTOX"/>
</dbReference>
<accession>A0AAN6EL97</accession>
<dbReference type="Gene3D" id="3.50.50.60">
    <property type="entry name" value="FAD/NAD(P)-binding domain"/>
    <property type="match status" value="1"/>
</dbReference>
<dbReference type="AlphaFoldDB" id="A0AAN6EL97"/>
<keyword evidence="2" id="KW-0285">Flavoprotein</keyword>
<evidence type="ECO:0000256" key="3">
    <source>
        <dbReference type="ARBA" id="ARBA00022827"/>
    </source>
</evidence>
<reference evidence="5" key="1">
    <citation type="submission" date="2023-01" db="EMBL/GenBank/DDBJ databases">
        <title>Exophiala dermititidis isolated from Cystic Fibrosis Patient.</title>
        <authorList>
            <person name="Kurbessoian T."/>
            <person name="Crocker A."/>
            <person name="Murante D."/>
            <person name="Hogan D.A."/>
            <person name="Stajich J.E."/>
        </authorList>
    </citation>
    <scope>NUCLEOTIDE SEQUENCE</scope>
    <source>
        <strain evidence="5">Ex8</strain>
    </source>
</reference>
<dbReference type="Gene3D" id="3.30.9.10">
    <property type="entry name" value="D-Amino Acid Oxidase, subunit A, domain 2"/>
    <property type="match status" value="1"/>
</dbReference>